<dbReference type="InterPro" id="IPR000801">
    <property type="entry name" value="Esterase-like"/>
</dbReference>
<dbReference type="OrthoDB" id="9803578at2"/>
<keyword evidence="1" id="KW-0378">Hydrolase</keyword>
<accession>A0A1H9JXW3</accession>
<dbReference type="PANTHER" id="PTHR48098:SF1">
    <property type="entry name" value="DIACYLGLYCEROL ACYLTRANSFERASE_MYCOLYLTRANSFERASE AG85A"/>
    <property type="match status" value="1"/>
</dbReference>
<dbReference type="STRING" id="163.SAMN04487775_10188"/>
<dbReference type="GO" id="GO:0016747">
    <property type="term" value="F:acyltransferase activity, transferring groups other than amino-acyl groups"/>
    <property type="evidence" value="ECO:0007669"/>
    <property type="project" value="TreeGrafter"/>
</dbReference>
<gene>
    <name evidence="1" type="ORF">SAMN04487977_1189</name>
</gene>
<proteinExistence type="predicted"/>
<dbReference type="SUPFAM" id="SSF53474">
    <property type="entry name" value="alpha/beta-Hydrolases"/>
    <property type="match status" value="1"/>
</dbReference>
<evidence type="ECO:0000313" key="1">
    <source>
        <dbReference type="EMBL" id="SEQ91624.1"/>
    </source>
</evidence>
<dbReference type="EMBL" id="FOFU01000018">
    <property type="protein sequence ID" value="SEQ91624.1"/>
    <property type="molecule type" value="Genomic_DNA"/>
</dbReference>
<dbReference type="Proteomes" id="UP000182360">
    <property type="component" value="Unassembled WGS sequence"/>
</dbReference>
<dbReference type="InterPro" id="IPR029058">
    <property type="entry name" value="AB_hydrolase_fold"/>
</dbReference>
<name>A0A1H9JXW3_9SPIR</name>
<dbReference type="AlphaFoldDB" id="A0A1H9JXW3"/>
<organism evidence="1 2">
    <name type="scientific">Treponema bryantii</name>
    <dbReference type="NCBI Taxonomy" id="163"/>
    <lineage>
        <taxon>Bacteria</taxon>
        <taxon>Pseudomonadati</taxon>
        <taxon>Spirochaetota</taxon>
        <taxon>Spirochaetia</taxon>
        <taxon>Spirochaetales</taxon>
        <taxon>Treponemataceae</taxon>
        <taxon>Treponema</taxon>
    </lineage>
</organism>
<dbReference type="InterPro" id="IPR050583">
    <property type="entry name" value="Mycobacterial_A85_antigen"/>
</dbReference>
<dbReference type="RefSeq" id="WP_074645735.1">
    <property type="nucleotide sequence ID" value="NZ_FOFU01000018.1"/>
</dbReference>
<dbReference type="Pfam" id="PF00756">
    <property type="entry name" value="Esterase"/>
    <property type="match status" value="1"/>
</dbReference>
<dbReference type="GO" id="GO:0016787">
    <property type="term" value="F:hydrolase activity"/>
    <property type="evidence" value="ECO:0007669"/>
    <property type="project" value="UniProtKB-KW"/>
</dbReference>
<dbReference type="PANTHER" id="PTHR48098">
    <property type="entry name" value="ENTEROCHELIN ESTERASE-RELATED"/>
    <property type="match status" value="1"/>
</dbReference>
<protein>
    <submittedName>
        <fullName evidence="1">S-formylglutathione hydrolase FrmB</fullName>
    </submittedName>
</protein>
<sequence length="262" mass="29937">MADLSIRFYSDVLKRDVSFLMQIPNDIRRDFPRNDLKRDDKPMKTLFLLHGYSGAAFNWVPGNLAEQYNFAVVIPTGENSFWIDGPATGRQFATFLGVELLEYVRKTFNLAMSADDTYIMGFSMGGFGALHTGFAYPEKFGKVIALSSALIHNEVAKMKEGEGNPVANYDYYRMCFGDPAKLKESDNNPEYLMKKQVAAGKKLPDIWMACGTEDFLLERNREFHKFLEDEGVKHVYQEGPGIHDMNFWQEWAGKFIPEAFKD</sequence>
<evidence type="ECO:0000313" key="2">
    <source>
        <dbReference type="Proteomes" id="UP000182360"/>
    </source>
</evidence>
<reference evidence="1 2" key="1">
    <citation type="submission" date="2016-10" db="EMBL/GenBank/DDBJ databases">
        <authorList>
            <person name="de Groot N.N."/>
        </authorList>
    </citation>
    <scope>NUCLEOTIDE SEQUENCE [LARGE SCALE GENOMIC DNA]</scope>
    <source>
        <strain evidence="1 2">B25</strain>
    </source>
</reference>
<dbReference type="Gene3D" id="3.40.50.1820">
    <property type="entry name" value="alpha/beta hydrolase"/>
    <property type="match status" value="1"/>
</dbReference>
<keyword evidence="2" id="KW-1185">Reference proteome</keyword>